<evidence type="ECO:0000313" key="8">
    <source>
        <dbReference type="Proteomes" id="UP000326757"/>
    </source>
</evidence>
<evidence type="ECO:0000259" key="6">
    <source>
        <dbReference type="Pfam" id="PF01878"/>
    </source>
</evidence>
<evidence type="ECO:0000256" key="4">
    <source>
        <dbReference type="ARBA" id="ARBA00023242"/>
    </source>
</evidence>
<dbReference type="SUPFAM" id="SSF88697">
    <property type="entry name" value="PUA domain-like"/>
    <property type="match status" value="1"/>
</dbReference>
<dbReference type="CDD" id="cd21133">
    <property type="entry name" value="EVE"/>
    <property type="match status" value="1"/>
</dbReference>
<comment type="subcellular location">
    <subcellularLocation>
        <location evidence="1">Nucleus</location>
    </subcellularLocation>
</comment>
<evidence type="ECO:0000256" key="1">
    <source>
        <dbReference type="ARBA" id="ARBA00004123"/>
    </source>
</evidence>
<feature type="region of interest" description="Disordered" evidence="5">
    <location>
        <begin position="1"/>
        <end position="110"/>
    </location>
</feature>
<dbReference type="InterPro" id="IPR015947">
    <property type="entry name" value="PUA-like_sf"/>
</dbReference>
<evidence type="ECO:0000256" key="3">
    <source>
        <dbReference type="ARBA" id="ARBA00022553"/>
    </source>
</evidence>
<proteinExistence type="predicted"/>
<keyword evidence="3" id="KW-0597">Phosphoprotein</keyword>
<dbReference type="Pfam" id="PF01878">
    <property type="entry name" value="EVE"/>
    <property type="match status" value="1"/>
</dbReference>
<comment type="caution">
    <text evidence="7">The sequence shown here is derived from an EMBL/GenBank/DDBJ whole genome shotgun (WGS) entry which is preliminary data.</text>
</comment>
<feature type="compositionally biased region" description="Basic and acidic residues" evidence="5">
    <location>
        <begin position="27"/>
        <end position="36"/>
    </location>
</feature>
<reference evidence="7 8" key="1">
    <citation type="submission" date="2019-06" db="EMBL/GenBank/DDBJ databases">
        <title>Genome Sequence of the Brown Rot Fungal Pathogen Monilinia laxa.</title>
        <authorList>
            <person name="De Miccolis Angelini R.M."/>
            <person name="Landi L."/>
            <person name="Abate D."/>
            <person name="Pollastro S."/>
            <person name="Romanazzi G."/>
            <person name="Faretra F."/>
        </authorList>
    </citation>
    <scope>NUCLEOTIDE SEQUENCE [LARGE SCALE GENOMIC DNA]</scope>
    <source>
        <strain evidence="7 8">Mlax316</strain>
    </source>
</reference>
<keyword evidence="8" id="KW-1185">Reference proteome</keyword>
<feature type="compositionally biased region" description="Low complexity" evidence="5">
    <location>
        <begin position="74"/>
        <end position="108"/>
    </location>
</feature>
<dbReference type="FunFam" id="3.10.590.10:FF:000003">
    <property type="entry name" value="Thymocyte nuclear protein 1"/>
    <property type="match status" value="1"/>
</dbReference>
<keyword evidence="4" id="KW-0539">Nucleus</keyword>
<accession>A0A5N6JVW2</accession>
<gene>
    <name evidence="7" type="ORF">EYC80_007356</name>
</gene>
<dbReference type="AlphaFoldDB" id="A0A5N6JVW2"/>
<dbReference type="PANTHER" id="PTHR14087">
    <property type="entry name" value="THYMOCYTE NUCLEAR PROTEIN 1"/>
    <property type="match status" value="1"/>
</dbReference>
<dbReference type="InterPro" id="IPR002740">
    <property type="entry name" value="EVE_domain"/>
</dbReference>
<name>A0A5N6JVW2_MONLA</name>
<protein>
    <recommendedName>
        <fullName evidence="2">Thymocyte nuclear protein 1</fullName>
    </recommendedName>
</protein>
<dbReference type="OrthoDB" id="41445at2759"/>
<dbReference type="InterPro" id="IPR052181">
    <property type="entry name" value="5hmC_binding"/>
</dbReference>
<dbReference type="PANTHER" id="PTHR14087:SF7">
    <property type="entry name" value="THYMOCYTE NUCLEAR PROTEIN 1"/>
    <property type="match status" value="1"/>
</dbReference>
<sequence length="269" mass="30414">MVKRKAKEAGDDVVLVEPRRSVRQKTHNKESLKEDTTSLLTSSASKSKKNKKKARNDQPPNEAKVTGDIIAPRSNNSSTKSTKSTESSQLNGTKSTSTEISSEESTPTRQYWLMKAEPESRIERGHDIKFSIDDLAAKTEPEPWDGIRAYPARNNLRAMKKGDLAFFYHSSCKIPAIVGVMEIVEEHSPDLSAHDPKAPYYDPKSSPDDPKWSVVHVEFRQKLKTPITLKEIKAWFEEKGNALNNMQMLKLARLSVSKVSSEEWRFLNE</sequence>
<feature type="domain" description="EVE" evidence="6">
    <location>
        <begin position="110"/>
        <end position="267"/>
    </location>
</feature>
<feature type="region of interest" description="Disordered" evidence="5">
    <location>
        <begin position="190"/>
        <end position="209"/>
    </location>
</feature>
<organism evidence="7 8">
    <name type="scientific">Monilinia laxa</name>
    <name type="common">Brown rot fungus</name>
    <name type="synonym">Sclerotinia laxa</name>
    <dbReference type="NCBI Taxonomy" id="61186"/>
    <lineage>
        <taxon>Eukaryota</taxon>
        <taxon>Fungi</taxon>
        <taxon>Dikarya</taxon>
        <taxon>Ascomycota</taxon>
        <taxon>Pezizomycotina</taxon>
        <taxon>Leotiomycetes</taxon>
        <taxon>Helotiales</taxon>
        <taxon>Sclerotiniaceae</taxon>
        <taxon>Monilinia</taxon>
    </lineage>
</organism>
<dbReference type="Proteomes" id="UP000326757">
    <property type="component" value="Unassembled WGS sequence"/>
</dbReference>
<evidence type="ECO:0000313" key="7">
    <source>
        <dbReference type="EMBL" id="KAB8292993.1"/>
    </source>
</evidence>
<evidence type="ECO:0000256" key="2">
    <source>
        <dbReference type="ARBA" id="ARBA00014654"/>
    </source>
</evidence>
<dbReference type="InterPro" id="IPR047197">
    <property type="entry name" value="THYN1-like_EVE"/>
</dbReference>
<dbReference type="GO" id="GO:0005634">
    <property type="term" value="C:nucleus"/>
    <property type="evidence" value="ECO:0007669"/>
    <property type="project" value="UniProtKB-SubCell"/>
</dbReference>
<dbReference type="EMBL" id="VIGI01000012">
    <property type="protein sequence ID" value="KAB8292993.1"/>
    <property type="molecule type" value="Genomic_DNA"/>
</dbReference>
<evidence type="ECO:0000256" key="5">
    <source>
        <dbReference type="SAM" id="MobiDB-lite"/>
    </source>
</evidence>
<dbReference type="Gene3D" id="3.10.590.10">
    <property type="entry name" value="ph1033 like domains"/>
    <property type="match status" value="1"/>
</dbReference>